<dbReference type="PANTHER" id="PTHR11360:SF284">
    <property type="entry name" value="EG:103B4.3 PROTEIN-RELATED"/>
    <property type="match status" value="1"/>
</dbReference>
<protein>
    <submittedName>
        <fullName evidence="6">MFS general substrate transporter</fullName>
    </submittedName>
</protein>
<evidence type="ECO:0000256" key="4">
    <source>
        <dbReference type="SAM" id="Phobius"/>
    </source>
</evidence>
<feature type="transmembrane region" description="Helical" evidence="4">
    <location>
        <begin position="381"/>
        <end position="406"/>
    </location>
</feature>
<feature type="transmembrane region" description="Helical" evidence="4">
    <location>
        <begin position="176"/>
        <end position="194"/>
    </location>
</feature>
<evidence type="ECO:0000256" key="3">
    <source>
        <dbReference type="SAM" id="MobiDB-lite"/>
    </source>
</evidence>
<accession>A0A1B7MJ56</accession>
<evidence type="ECO:0000313" key="6">
    <source>
        <dbReference type="EMBL" id="OAX32635.1"/>
    </source>
</evidence>
<keyword evidence="4" id="KW-0812">Transmembrane</keyword>
<name>A0A1B7MJ56_9AGAM</name>
<feature type="domain" description="Major facilitator superfamily (MFS) profile" evidence="5">
    <location>
        <begin position="253"/>
        <end position="444"/>
    </location>
</feature>
<evidence type="ECO:0000259" key="5">
    <source>
        <dbReference type="PROSITE" id="PS50850"/>
    </source>
</evidence>
<dbReference type="InParanoid" id="A0A1B7MJ56"/>
<feature type="transmembrane region" description="Helical" evidence="4">
    <location>
        <begin position="252"/>
        <end position="272"/>
    </location>
</feature>
<reference evidence="6 7" key="1">
    <citation type="submission" date="2016-06" db="EMBL/GenBank/DDBJ databases">
        <title>Comparative genomics of the ectomycorrhizal sister species Rhizopogon vinicolor and Rhizopogon vesiculosus (Basidiomycota: Boletales) reveals a divergence of the mating type B locus.</title>
        <authorList>
            <consortium name="DOE Joint Genome Institute"/>
            <person name="Mujic A.B."/>
            <person name="Kuo A."/>
            <person name="Tritt A."/>
            <person name="Lipzen A."/>
            <person name="Chen C."/>
            <person name="Johnson J."/>
            <person name="Sharma A."/>
            <person name="Barry K."/>
            <person name="Grigoriev I.V."/>
            <person name="Spatafora J.W."/>
        </authorList>
    </citation>
    <scope>NUCLEOTIDE SEQUENCE [LARGE SCALE GENOMIC DNA]</scope>
    <source>
        <strain evidence="6 7">AM-OR11-026</strain>
    </source>
</reference>
<comment type="subcellular location">
    <subcellularLocation>
        <location evidence="1">Membrane</location>
        <topology evidence="1">Multi-pass membrane protein</topology>
    </subcellularLocation>
</comment>
<keyword evidence="4" id="KW-1133">Transmembrane helix</keyword>
<gene>
    <name evidence="6" type="ORF">K503DRAFT_592481</name>
</gene>
<dbReference type="GO" id="GO:0016020">
    <property type="term" value="C:membrane"/>
    <property type="evidence" value="ECO:0007669"/>
    <property type="project" value="UniProtKB-SubCell"/>
</dbReference>
<feature type="transmembrane region" description="Helical" evidence="4">
    <location>
        <begin position="87"/>
        <end position="109"/>
    </location>
</feature>
<dbReference type="InterPro" id="IPR011701">
    <property type="entry name" value="MFS"/>
</dbReference>
<dbReference type="PROSITE" id="PS50850">
    <property type="entry name" value="MFS"/>
    <property type="match status" value="1"/>
</dbReference>
<dbReference type="EMBL" id="KV448955">
    <property type="protein sequence ID" value="OAX32635.1"/>
    <property type="molecule type" value="Genomic_DNA"/>
</dbReference>
<dbReference type="GO" id="GO:0022857">
    <property type="term" value="F:transmembrane transporter activity"/>
    <property type="evidence" value="ECO:0007669"/>
    <property type="project" value="InterPro"/>
</dbReference>
<comment type="similarity">
    <text evidence="2">Belongs to the major facilitator superfamily. Monocarboxylate porter (TC 2.A.1.13) family.</text>
</comment>
<keyword evidence="7" id="KW-1185">Reference proteome</keyword>
<feature type="transmembrane region" description="Helical" evidence="4">
    <location>
        <begin position="116"/>
        <end position="135"/>
    </location>
</feature>
<feature type="transmembrane region" description="Helical" evidence="4">
    <location>
        <begin position="412"/>
        <end position="432"/>
    </location>
</feature>
<keyword evidence="4" id="KW-0472">Membrane</keyword>
<feature type="transmembrane region" description="Helical" evidence="4">
    <location>
        <begin position="141"/>
        <end position="164"/>
    </location>
</feature>
<evidence type="ECO:0000313" key="7">
    <source>
        <dbReference type="Proteomes" id="UP000092154"/>
    </source>
</evidence>
<dbReference type="InterPro" id="IPR050327">
    <property type="entry name" value="Proton-linked_MCT"/>
</dbReference>
<feature type="transmembrane region" description="Helical" evidence="4">
    <location>
        <begin position="340"/>
        <end position="360"/>
    </location>
</feature>
<feature type="transmembrane region" description="Helical" evidence="4">
    <location>
        <begin position="309"/>
        <end position="334"/>
    </location>
</feature>
<dbReference type="PANTHER" id="PTHR11360">
    <property type="entry name" value="MONOCARBOXYLATE TRANSPORTER"/>
    <property type="match status" value="1"/>
</dbReference>
<dbReference type="Pfam" id="PF07690">
    <property type="entry name" value="MFS_1"/>
    <property type="match status" value="1"/>
</dbReference>
<proteinExistence type="inferred from homology"/>
<dbReference type="Gene3D" id="1.20.1250.20">
    <property type="entry name" value="MFS general substrate transporter like domains"/>
    <property type="match status" value="2"/>
</dbReference>
<evidence type="ECO:0000256" key="1">
    <source>
        <dbReference type="ARBA" id="ARBA00004141"/>
    </source>
</evidence>
<feature type="region of interest" description="Disordered" evidence="3">
    <location>
        <begin position="1"/>
        <end position="26"/>
    </location>
</feature>
<dbReference type="SUPFAM" id="SSF103473">
    <property type="entry name" value="MFS general substrate transporter"/>
    <property type="match status" value="1"/>
</dbReference>
<dbReference type="AlphaFoldDB" id="A0A1B7MJ56"/>
<dbReference type="Proteomes" id="UP000092154">
    <property type="component" value="Unassembled WGS sequence"/>
</dbReference>
<evidence type="ECO:0000256" key="2">
    <source>
        <dbReference type="ARBA" id="ARBA00006727"/>
    </source>
</evidence>
<feature type="transmembrane region" description="Helical" evidence="4">
    <location>
        <begin position="46"/>
        <end position="67"/>
    </location>
</feature>
<feature type="transmembrane region" description="Helical" evidence="4">
    <location>
        <begin position="284"/>
        <end position="302"/>
    </location>
</feature>
<dbReference type="InterPro" id="IPR036259">
    <property type="entry name" value="MFS_trans_sf"/>
</dbReference>
<sequence>MVSTVSRVAYEEGNHRSSSTLEECPVVSHSDPPLPLDEFPEGGLEAWTTAFGAFLVLFCGFGYVASFGVYQDFYTQYYLTHETSSNISWIGSFNTFLITSVSLISGALYDRGYFNHLIITGSLLQSFSLFMLSFAKPNQYYQIFLSQCLCSGIASGLTFIPSLAVVSHHFRRKRTVVMTFVTAGSSLGAIIHPIMLNNLLNGPVGFANGVRASAGLISGLLFIACLCMRTRLDPPTTPVNYITVANKCMHDVPLMFMMAGGFFQNAGFYYPLFFLQLDSIKHGISVSLSFHSLVILNASSFMGRVTSGYIAAVTGIPNLIIFATTLSGLVILGMIGLNSLASVVVIGVLYGYSCGIYIAMVGPLTATLTPDLSELGARMGICSFISGFGSLIGTPIAGALLTSHYIWWRSALFSGIIALVGAMMFTIMRLMFVRRQMKEKASKC</sequence>
<feature type="transmembrane region" description="Helical" evidence="4">
    <location>
        <begin position="214"/>
        <end position="232"/>
    </location>
</feature>
<dbReference type="OrthoDB" id="6499973at2759"/>
<organism evidence="6 7">
    <name type="scientific">Rhizopogon vinicolor AM-OR11-026</name>
    <dbReference type="NCBI Taxonomy" id="1314800"/>
    <lineage>
        <taxon>Eukaryota</taxon>
        <taxon>Fungi</taxon>
        <taxon>Dikarya</taxon>
        <taxon>Basidiomycota</taxon>
        <taxon>Agaricomycotina</taxon>
        <taxon>Agaricomycetes</taxon>
        <taxon>Agaricomycetidae</taxon>
        <taxon>Boletales</taxon>
        <taxon>Suillineae</taxon>
        <taxon>Rhizopogonaceae</taxon>
        <taxon>Rhizopogon</taxon>
    </lineage>
</organism>
<dbReference type="InterPro" id="IPR020846">
    <property type="entry name" value="MFS_dom"/>
</dbReference>
<dbReference type="STRING" id="1314800.A0A1B7MJ56"/>